<keyword evidence="6" id="KW-0249">Electron transport</keyword>
<accession>A0ABQ6N3B9</accession>
<keyword evidence="5" id="KW-0999">Mitochondrion inner membrane</keyword>
<sequence length="158" mass="17508">MLAPFLRPLSRPLSRSLPLNRLLSAPASSGPTKTSTGLVGLAVHPDPIPALIAANERLLVEVQPIPANAAYRENIEAIANFRINTCKEAPGDSYDARCEHIETVVNCGQIEELIIQAEDELEVIEVYIEEKMWENTGDAINTFERNMAQQEAEKKQEQ</sequence>
<evidence type="ECO:0000256" key="7">
    <source>
        <dbReference type="ARBA" id="ARBA00023128"/>
    </source>
</evidence>
<evidence type="ECO:0000313" key="10">
    <source>
        <dbReference type="Proteomes" id="UP001165060"/>
    </source>
</evidence>
<comment type="subcellular location">
    <subcellularLocation>
        <location evidence="1">Mitochondrion inner membrane</location>
        <topology evidence="1">Peripheral membrane protein</topology>
        <orientation evidence="1">Matrix side</orientation>
    </subcellularLocation>
</comment>
<evidence type="ECO:0000313" key="9">
    <source>
        <dbReference type="EMBL" id="GMI38781.1"/>
    </source>
</evidence>
<reference evidence="9 10" key="1">
    <citation type="journal article" date="2023" name="Commun. Biol.">
        <title>Genome analysis of Parmales, the sister group of diatoms, reveals the evolutionary specialization of diatoms from phago-mixotrophs to photoautotrophs.</title>
        <authorList>
            <person name="Ban H."/>
            <person name="Sato S."/>
            <person name="Yoshikawa S."/>
            <person name="Yamada K."/>
            <person name="Nakamura Y."/>
            <person name="Ichinomiya M."/>
            <person name="Sato N."/>
            <person name="Blanc-Mathieu R."/>
            <person name="Endo H."/>
            <person name="Kuwata A."/>
            <person name="Ogata H."/>
        </authorList>
    </citation>
    <scope>NUCLEOTIDE SEQUENCE [LARGE SCALE GENOMIC DNA]</scope>
</reference>
<dbReference type="Proteomes" id="UP001165060">
    <property type="component" value="Unassembled WGS sequence"/>
</dbReference>
<keyword evidence="4" id="KW-0679">Respiratory chain</keyword>
<keyword evidence="7" id="KW-0496">Mitochondrion</keyword>
<gene>
    <name evidence="9" type="ORF">TeGR_g11264</name>
</gene>
<keyword evidence="10" id="KW-1185">Reference proteome</keyword>
<comment type="caution">
    <text evidence="9">The sequence shown here is derived from an EMBL/GenBank/DDBJ whole genome shotgun (WGS) entry which is preliminary data.</text>
</comment>
<keyword evidence="3" id="KW-0813">Transport</keyword>
<dbReference type="PANTHER" id="PTHR12653">
    <property type="entry name" value="NADH-UBIQUINONE OXIDOREDUCTASE 13 KD-B SUBUNIT"/>
    <property type="match status" value="1"/>
</dbReference>
<dbReference type="Pfam" id="PF04716">
    <property type="entry name" value="ETC_C1_NDUFA5"/>
    <property type="match status" value="1"/>
</dbReference>
<evidence type="ECO:0000256" key="5">
    <source>
        <dbReference type="ARBA" id="ARBA00022792"/>
    </source>
</evidence>
<proteinExistence type="inferred from homology"/>
<organism evidence="9 10">
    <name type="scientific">Tetraparma gracilis</name>
    <dbReference type="NCBI Taxonomy" id="2962635"/>
    <lineage>
        <taxon>Eukaryota</taxon>
        <taxon>Sar</taxon>
        <taxon>Stramenopiles</taxon>
        <taxon>Ochrophyta</taxon>
        <taxon>Bolidophyceae</taxon>
        <taxon>Parmales</taxon>
        <taxon>Triparmaceae</taxon>
        <taxon>Tetraparma</taxon>
    </lineage>
</organism>
<dbReference type="EMBL" id="BRYB01002050">
    <property type="protein sequence ID" value="GMI38781.1"/>
    <property type="molecule type" value="Genomic_DNA"/>
</dbReference>
<evidence type="ECO:0000256" key="6">
    <source>
        <dbReference type="ARBA" id="ARBA00022982"/>
    </source>
</evidence>
<evidence type="ECO:0000256" key="2">
    <source>
        <dbReference type="ARBA" id="ARBA00010261"/>
    </source>
</evidence>
<dbReference type="PANTHER" id="PTHR12653:SF0">
    <property type="entry name" value="NADH DEHYDROGENASE [UBIQUINONE] 1 ALPHA SUBCOMPLEX SUBUNIT 5"/>
    <property type="match status" value="1"/>
</dbReference>
<name>A0ABQ6N3B9_9STRA</name>
<evidence type="ECO:0000256" key="1">
    <source>
        <dbReference type="ARBA" id="ARBA00004443"/>
    </source>
</evidence>
<comment type="similarity">
    <text evidence="2">Belongs to the complex I NDUFA5 subunit family.</text>
</comment>
<evidence type="ECO:0000256" key="3">
    <source>
        <dbReference type="ARBA" id="ARBA00022448"/>
    </source>
</evidence>
<evidence type="ECO:0000256" key="8">
    <source>
        <dbReference type="ARBA" id="ARBA00023136"/>
    </source>
</evidence>
<keyword evidence="8" id="KW-0472">Membrane</keyword>
<dbReference type="InterPro" id="IPR006806">
    <property type="entry name" value="NDUFA5"/>
</dbReference>
<protein>
    <submittedName>
        <fullName evidence="9">Uncharacterized protein</fullName>
    </submittedName>
</protein>
<evidence type="ECO:0000256" key="4">
    <source>
        <dbReference type="ARBA" id="ARBA00022660"/>
    </source>
</evidence>